<comment type="caution">
    <text evidence="1">The sequence shown here is derived from an EMBL/GenBank/DDBJ whole genome shotgun (WGS) entry which is preliminary data.</text>
</comment>
<dbReference type="EMBL" id="BGPR01002500">
    <property type="protein sequence ID" value="GBM74479.1"/>
    <property type="molecule type" value="Genomic_DNA"/>
</dbReference>
<proteinExistence type="predicted"/>
<evidence type="ECO:0000313" key="2">
    <source>
        <dbReference type="Proteomes" id="UP000499080"/>
    </source>
</evidence>
<dbReference type="AlphaFoldDB" id="A0A4Y2IB26"/>
<keyword evidence="2" id="KW-1185">Reference proteome</keyword>
<gene>
    <name evidence="1" type="ORF">AVEN_51144_1</name>
</gene>
<accession>A0A4Y2IB26</accession>
<sequence>MESNIPRVGRAGDPFDGWYILSPCIKLVSQPWLVCLRGSARVSGIGVRWSTFRDDSEVWSLLAPQVPGGIRADTLTPNVYNVSPFVVDKALSASVEVTTRKLLVRLPFVEVSSKGKQIIKLNCSLIFHFCPTPWNAEYAKGGMFEKDVDSVTSPPVDLILTSNSYPSSPLPLYSPSGLLHVQVHIRTLLHLDLAFVALTVTNVGILELEVITSSRSLYADSASTQRLMRYLFQGRLGRFQTAAVITETMVVSNDIEAIKTSYDQSVLLMSQLKSLPSEEISNHGGMVTGS</sequence>
<protein>
    <submittedName>
        <fullName evidence="1">Uncharacterized protein</fullName>
    </submittedName>
</protein>
<reference evidence="1 2" key="1">
    <citation type="journal article" date="2019" name="Sci. Rep.">
        <title>Orb-weaving spider Araneus ventricosus genome elucidates the spidroin gene catalogue.</title>
        <authorList>
            <person name="Kono N."/>
            <person name="Nakamura H."/>
            <person name="Ohtoshi R."/>
            <person name="Moran D.A.P."/>
            <person name="Shinohara A."/>
            <person name="Yoshida Y."/>
            <person name="Fujiwara M."/>
            <person name="Mori M."/>
            <person name="Tomita M."/>
            <person name="Arakawa K."/>
        </authorList>
    </citation>
    <scope>NUCLEOTIDE SEQUENCE [LARGE SCALE GENOMIC DNA]</scope>
</reference>
<dbReference type="Proteomes" id="UP000499080">
    <property type="component" value="Unassembled WGS sequence"/>
</dbReference>
<name>A0A4Y2IB26_ARAVE</name>
<evidence type="ECO:0000313" key="1">
    <source>
        <dbReference type="EMBL" id="GBM74479.1"/>
    </source>
</evidence>
<organism evidence="1 2">
    <name type="scientific">Araneus ventricosus</name>
    <name type="common">Orbweaver spider</name>
    <name type="synonym">Epeira ventricosa</name>
    <dbReference type="NCBI Taxonomy" id="182803"/>
    <lineage>
        <taxon>Eukaryota</taxon>
        <taxon>Metazoa</taxon>
        <taxon>Ecdysozoa</taxon>
        <taxon>Arthropoda</taxon>
        <taxon>Chelicerata</taxon>
        <taxon>Arachnida</taxon>
        <taxon>Araneae</taxon>
        <taxon>Araneomorphae</taxon>
        <taxon>Entelegynae</taxon>
        <taxon>Araneoidea</taxon>
        <taxon>Araneidae</taxon>
        <taxon>Araneus</taxon>
    </lineage>
</organism>